<accession>A0A2X0SK02</accession>
<evidence type="ECO:0000256" key="1">
    <source>
        <dbReference type="SAM" id="SignalP"/>
    </source>
</evidence>
<dbReference type="PANTHER" id="PTHR34406:SF1">
    <property type="entry name" value="PROTEIN YCEI"/>
    <property type="match status" value="1"/>
</dbReference>
<evidence type="ECO:0000259" key="2">
    <source>
        <dbReference type="SMART" id="SM00867"/>
    </source>
</evidence>
<dbReference type="InterPro" id="IPR007372">
    <property type="entry name" value="Lipid/polyisoprenoid-bd_YceI"/>
</dbReference>
<name>A0A2X0SK02_9PROT</name>
<dbReference type="AlphaFoldDB" id="A0A2X0SK02"/>
<dbReference type="InterPro" id="IPR036761">
    <property type="entry name" value="TTHA0802/YceI-like_sf"/>
</dbReference>
<feature type="domain" description="Lipid/polyisoprenoid-binding YceI-like" evidence="2">
    <location>
        <begin position="24"/>
        <end position="187"/>
    </location>
</feature>
<organism evidence="3">
    <name type="scientific">Candidatus Nitrotoga fabula</name>
    <dbReference type="NCBI Taxonomy" id="2182327"/>
    <lineage>
        <taxon>Bacteria</taxon>
        <taxon>Pseudomonadati</taxon>
        <taxon>Pseudomonadota</taxon>
        <taxon>Betaproteobacteria</taxon>
        <taxon>Nitrosomonadales</taxon>
        <taxon>Gallionellaceae</taxon>
        <taxon>Candidatus Nitrotoga</taxon>
    </lineage>
</organism>
<dbReference type="SMART" id="SM00867">
    <property type="entry name" value="YceI"/>
    <property type="match status" value="1"/>
</dbReference>
<keyword evidence="1" id="KW-0732">Signal</keyword>
<dbReference type="SUPFAM" id="SSF101874">
    <property type="entry name" value="YceI-like"/>
    <property type="match status" value="1"/>
</dbReference>
<feature type="signal peptide" evidence="1">
    <location>
        <begin position="1"/>
        <end position="21"/>
    </location>
</feature>
<sequence>MLKQKIIFTLLLATLPFTAKAADSYVIDPQHTYGHFSVNHLGFSTMHGRFDKTGGTIILDRAAKSGSVDVTIDASSISTGFVKRDDHLRSPDFFNVAEFPSLTYKSSAVKFKGDTPVSVEGNLTLLGVTKPVALTIVSFRCGNHPMNKKELCGADARAKIKRSDFGMKFGLPNVGDEIVLEFEVEAYKN</sequence>
<dbReference type="Pfam" id="PF04264">
    <property type="entry name" value="YceI"/>
    <property type="match status" value="1"/>
</dbReference>
<protein>
    <submittedName>
        <fullName evidence="3">YceI family protein</fullName>
    </submittedName>
</protein>
<reference evidence="3" key="1">
    <citation type="submission" date="2018-05" db="EMBL/GenBank/DDBJ databases">
        <authorList>
            <person name="Lanie J.A."/>
            <person name="Ng W.-L."/>
            <person name="Kazmierczak K.M."/>
            <person name="Andrzejewski T.M."/>
            <person name="Davidsen T.M."/>
            <person name="Wayne K.J."/>
            <person name="Tettelin H."/>
            <person name="Glass J.I."/>
            <person name="Rusch D."/>
            <person name="Podicherti R."/>
            <person name="Tsui H.-C.T."/>
            <person name="Winkler M.E."/>
        </authorList>
    </citation>
    <scope>NUCLEOTIDE SEQUENCE</scope>
    <source>
        <strain evidence="3">KNB</strain>
    </source>
</reference>
<dbReference type="PANTHER" id="PTHR34406">
    <property type="entry name" value="PROTEIN YCEI"/>
    <property type="match status" value="1"/>
</dbReference>
<proteinExistence type="predicted"/>
<dbReference type="Gene3D" id="2.40.128.110">
    <property type="entry name" value="Lipid/polyisoprenoid-binding, YceI-like"/>
    <property type="match status" value="1"/>
</dbReference>
<gene>
    <name evidence="3" type="ORF">NITFAB_1766</name>
</gene>
<evidence type="ECO:0000313" key="3">
    <source>
        <dbReference type="EMBL" id="SPS06176.1"/>
    </source>
</evidence>
<feature type="chain" id="PRO_5016022782" evidence="1">
    <location>
        <begin position="22"/>
        <end position="189"/>
    </location>
</feature>
<dbReference type="EMBL" id="LS423452">
    <property type="protein sequence ID" value="SPS06176.1"/>
    <property type="molecule type" value="Genomic_DNA"/>
</dbReference>